<comment type="caution">
    <text evidence="5">The sequence shown here is derived from an EMBL/GenBank/DDBJ whole genome shotgun (WGS) entry which is preliminary data.</text>
</comment>
<organism evidence="5 6">
    <name type="scientific">Adiantum capillus-veneris</name>
    <name type="common">Maidenhair fern</name>
    <dbReference type="NCBI Taxonomy" id="13818"/>
    <lineage>
        <taxon>Eukaryota</taxon>
        <taxon>Viridiplantae</taxon>
        <taxon>Streptophyta</taxon>
        <taxon>Embryophyta</taxon>
        <taxon>Tracheophyta</taxon>
        <taxon>Polypodiopsida</taxon>
        <taxon>Polypodiidae</taxon>
        <taxon>Polypodiales</taxon>
        <taxon>Pteridineae</taxon>
        <taxon>Pteridaceae</taxon>
        <taxon>Vittarioideae</taxon>
        <taxon>Adiantum</taxon>
    </lineage>
</organism>
<feature type="region of interest" description="Disordered" evidence="2">
    <location>
        <begin position="633"/>
        <end position="686"/>
    </location>
</feature>
<dbReference type="PANTHER" id="PTHR35549">
    <property type="entry name" value="OS04G0584500 PROTEIN"/>
    <property type="match status" value="1"/>
</dbReference>
<feature type="coiled-coil region" evidence="1">
    <location>
        <begin position="134"/>
        <end position="161"/>
    </location>
</feature>
<dbReference type="Pfam" id="PF23568">
    <property type="entry name" value="ARM_LIN"/>
    <property type="match status" value="1"/>
</dbReference>
<sequence length="1369" mass="150436">MFNRLSGQASPISKPPASSNSGVKSKSQSLGLCSAALPNLAAAKTAPEARSTQGELLPPEIVVSILNGFATSLLVEKDRFELLKSKCLEGAKLGHDDDAATGSILKSSHTVLTYLTWGIRHIEKASTCLQKGEKESIEEHLKNAEQMLKSLIDSIQLELNNNPTTILSSVRVPNASFILGLAHVFLALVCKLRKSTSNLIASHLLEAFIVSPNNARQNFIPQLWNQLFRPHLSAVEAWYKKEHANIVSSFSRSPSVSADSKPCSPKIAHTLTSPRAANSVVSRANSLLDLVSGMRLSKRGNMMHIQHDQAKLLERMNMQVKLLSDLYEQSLDEGTIQYARRYQDLIVNYYGRFSCDRDSGTWKLLQNENTKVEVHHRMAGNEIGNEAVASTIKEAAAPDICTEVDDDDEVDGKLTSGRGWTGTNALQLRRSLFDAVFGTVPNNKTSKQDRSYTSPSSPISSLLRLCNKDFPKVIDPLRSKEETDACTPAANYEKIIGTSYASGKATTIRDVVNTASSPMLQELDTLNKRSKVKAAMRGHNQSAETLNENYLLTPDPESSSSMTSHVPTELPPPSCKKDYVQTTCEQVGAVSHSAHSKRLIDFIKDNDNQSDTNKYSTIPSHKVANRVTRSCQTKMAASDSSMEGTKVEGQRIMKRSNSESSKKNQTSGWMASADQDLKSQIKSSRRVGGRSNVTALAKMASAKQNVVYDGKTEDVQVKYCTSLQVRETRPLSIKNSKDQFSECTSIDNAVQASSIIEAEVWGAGTRAQKSISNQLEELANELRAAVQSTQSSNNMLEGVGRCEEVLLRLSQAWLECKSATLLRRKGIKEKEPDSVTGNWEVLQILDGLTHELLFILANSELQEAQRLALCLLSASIGPKESNSNESAPLVQLNYDAKTRGEVNKSTRNQLPSDPNVLHALLHLLQQQGRLPEAALLLHLLHPAQYSASCHHFLPHLLPLLLDLAQRNGLPRTQNASNYIASSCRRPFDGRLHLIAEAKPRTLALMMMSRLLAAVDTHTRLQACKHVLFPNVNALPCLLHSLDCAPSVDERIASAFVLTTCMHADDICKHHIVNHVKLPSVVALLQQSASNSNAFQTAVNFVTELLRTRKARIREMLSCLHRDGLLNCMHALMAYLQTASLENQPPAAGLLLQLDLLLGDEERYSVFREEALEALLSPFLTECSREATFNAAHVLSTLGRSESEQELEAWLLKKAGLGATLQEKNLNTSNQCYMSSTANHIAPASKQGQEQEEDEEGTMVAEWDKRVACAIIEQGGGRLVSNALAKGMQSSMAEVKKACLLVAAWLTSHLSSMYPFDQHHSAHHRFTRASTKGRMRETLQAQLQEIAAVGSGNAIVERVFAALALQNLAR</sequence>
<dbReference type="EMBL" id="JABFUD020000010">
    <property type="protein sequence ID" value="KAI5074609.1"/>
    <property type="molecule type" value="Genomic_DNA"/>
</dbReference>
<accession>A0A9D4UVJ9</accession>
<feature type="domain" description="Putative E3 ubiquitin-protein ligase LIN N-terminal" evidence="3">
    <location>
        <begin position="62"/>
        <end position="346"/>
    </location>
</feature>
<feature type="compositionally biased region" description="Polar residues" evidence="2">
    <location>
        <begin position="1"/>
        <end position="11"/>
    </location>
</feature>
<evidence type="ECO:0000256" key="1">
    <source>
        <dbReference type="SAM" id="Coils"/>
    </source>
</evidence>
<dbReference type="InterPro" id="IPR055566">
    <property type="entry name" value="ARM_LIN"/>
</dbReference>
<evidence type="ECO:0000313" key="5">
    <source>
        <dbReference type="EMBL" id="KAI5074609.1"/>
    </source>
</evidence>
<proteinExistence type="predicted"/>
<evidence type="ECO:0000313" key="6">
    <source>
        <dbReference type="Proteomes" id="UP000886520"/>
    </source>
</evidence>
<evidence type="ECO:0000259" key="4">
    <source>
        <dbReference type="Pfam" id="PF23628"/>
    </source>
</evidence>
<feature type="region of interest" description="Disordered" evidence="2">
    <location>
        <begin position="1"/>
        <end position="25"/>
    </location>
</feature>
<name>A0A9D4UVJ9_ADICA</name>
<dbReference type="InterPro" id="IPR016024">
    <property type="entry name" value="ARM-type_fold"/>
</dbReference>
<protein>
    <submittedName>
        <fullName evidence="5">Uncharacterized protein</fullName>
    </submittedName>
</protein>
<dbReference type="Pfam" id="PF23628">
    <property type="entry name" value="ARM_LIN_C"/>
    <property type="match status" value="1"/>
</dbReference>
<feature type="region of interest" description="Disordered" evidence="2">
    <location>
        <begin position="555"/>
        <end position="574"/>
    </location>
</feature>
<feature type="domain" description="Putative E3 ubiquitin-protein ligase LIN ARM-like" evidence="4">
    <location>
        <begin position="1010"/>
        <end position="1323"/>
    </location>
</feature>
<dbReference type="OrthoDB" id="10064100at2759"/>
<gene>
    <name evidence="5" type="ORF">GOP47_0010570</name>
</gene>
<reference evidence="5" key="1">
    <citation type="submission" date="2021-01" db="EMBL/GenBank/DDBJ databases">
        <title>Adiantum capillus-veneris genome.</title>
        <authorList>
            <person name="Fang Y."/>
            <person name="Liao Q."/>
        </authorList>
    </citation>
    <scope>NUCLEOTIDE SEQUENCE</scope>
    <source>
        <strain evidence="5">H3</strain>
        <tissue evidence="5">Leaf</tissue>
    </source>
</reference>
<feature type="compositionally biased region" description="Polar residues" evidence="2">
    <location>
        <begin position="555"/>
        <end position="566"/>
    </location>
</feature>
<dbReference type="Proteomes" id="UP000886520">
    <property type="component" value="Chromosome 10"/>
</dbReference>
<dbReference type="InterPro" id="IPR056512">
    <property type="entry name" value="LIN_N"/>
</dbReference>
<feature type="compositionally biased region" description="Polar residues" evidence="2">
    <location>
        <begin position="633"/>
        <end position="643"/>
    </location>
</feature>
<keyword evidence="1" id="KW-0175">Coiled coil</keyword>
<keyword evidence="6" id="KW-1185">Reference proteome</keyword>
<feature type="compositionally biased region" description="Basic and acidic residues" evidence="2">
    <location>
        <begin position="645"/>
        <end position="662"/>
    </location>
</feature>
<evidence type="ECO:0000259" key="3">
    <source>
        <dbReference type="Pfam" id="PF23568"/>
    </source>
</evidence>
<evidence type="ECO:0000256" key="2">
    <source>
        <dbReference type="SAM" id="MobiDB-lite"/>
    </source>
</evidence>
<dbReference type="SUPFAM" id="SSF48371">
    <property type="entry name" value="ARM repeat"/>
    <property type="match status" value="1"/>
</dbReference>